<keyword evidence="3 5" id="KW-1133">Transmembrane helix</keyword>
<keyword evidence="4 5" id="KW-0472">Membrane</keyword>
<feature type="transmembrane region" description="Helical" evidence="5">
    <location>
        <begin position="207"/>
        <end position="230"/>
    </location>
</feature>
<dbReference type="Proteomes" id="UP001352263">
    <property type="component" value="Unassembled WGS sequence"/>
</dbReference>
<dbReference type="PANTHER" id="PTHR23514:SF13">
    <property type="entry name" value="INNER MEMBRANE PROTEIN YBJJ"/>
    <property type="match status" value="1"/>
</dbReference>
<dbReference type="PROSITE" id="PS50850">
    <property type="entry name" value="MFS"/>
    <property type="match status" value="1"/>
</dbReference>
<evidence type="ECO:0000256" key="4">
    <source>
        <dbReference type="ARBA" id="ARBA00023136"/>
    </source>
</evidence>
<feature type="transmembrane region" description="Helical" evidence="5">
    <location>
        <begin position="165"/>
        <end position="186"/>
    </location>
</feature>
<feature type="transmembrane region" description="Helical" evidence="5">
    <location>
        <begin position="135"/>
        <end position="159"/>
    </location>
</feature>
<dbReference type="InterPro" id="IPR051788">
    <property type="entry name" value="MFS_Transporter"/>
</dbReference>
<feature type="transmembrane region" description="Helical" evidence="5">
    <location>
        <begin position="273"/>
        <end position="292"/>
    </location>
</feature>
<feature type="transmembrane region" description="Helical" evidence="5">
    <location>
        <begin position="41"/>
        <end position="66"/>
    </location>
</feature>
<evidence type="ECO:0000256" key="5">
    <source>
        <dbReference type="SAM" id="Phobius"/>
    </source>
</evidence>
<dbReference type="SUPFAM" id="SSF103473">
    <property type="entry name" value="MFS general substrate transporter"/>
    <property type="match status" value="1"/>
</dbReference>
<comment type="caution">
    <text evidence="7">The sequence shown here is derived from an EMBL/GenBank/DDBJ whole genome shotgun (WGS) entry which is preliminary data.</text>
</comment>
<dbReference type="CDD" id="cd17393">
    <property type="entry name" value="MFS_MosC_like"/>
    <property type="match status" value="1"/>
</dbReference>
<dbReference type="InterPro" id="IPR020846">
    <property type="entry name" value="MFS_dom"/>
</dbReference>
<dbReference type="InterPro" id="IPR011701">
    <property type="entry name" value="MFS"/>
</dbReference>
<feature type="transmembrane region" description="Helical" evidence="5">
    <location>
        <begin position="358"/>
        <end position="378"/>
    </location>
</feature>
<dbReference type="PANTHER" id="PTHR23514">
    <property type="entry name" value="BYPASS OF STOP CODON PROTEIN 6"/>
    <property type="match status" value="1"/>
</dbReference>
<keyword evidence="2 5" id="KW-0812">Transmembrane</keyword>
<name>A0ABU6JFP3_9BURK</name>
<evidence type="ECO:0000313" key="7">
    <source>
        <dbReference type="EMBL" id="MEC4722286.1"/>
    </source>
</evidence>
<comment type="subcellular location">
    <subcellularLocation>
        <location evidence="1">Membrane</location>
        <topology evidence="1">Multi-pass membrane protein</topology>
    </subcellularLocation>
</comment>
<feature type="domain" description="Major facilitator superfamily (MFS) profile" evidence="6">
    <location>
        <begin position="10"/>
        <end position="379"/>
    </location>
</feature>
<dbReference type="InterPro" id="IPR036259">
    <property type="entry name" value="MFS_trans_sf"/>
</dbReference>
<sequence>MRVVPTRSNLLQQAALPVLFLLLGVIYASWAARIPAIRDSLALNAAQLGIVLLSSGIGAVASFPLAAWLIRRHGGRQSAWLTGLVLLASLPALSLAPGFAGLLLAAVVYGAASSSFDVAINAIGADAEKLAGRSIMSALHAWFCVGTVSGALIGSAVAGMGVGPAMHFAAIALLFLAPLHLCYANLDKDELDPRGAERSFAIPRGPAVVLGAICFSGAVAEGSVADWSGVFMKDRLGVGDGIAPLAFAGFAAMMLAARLFGDRLKDMFGARRVICTGALLAATGIFIAVPAFNTMTTIFGFAIAGAGMAALFPFVYSAAARYGSTALAAVATFGYSGNLIGPPIIGFVAHGWGLQTSLALLGVLCLFIAAAAFLARALD</sequence>
<evidence type="ECO:0000259" key="6">
    <source>
        <dbReference type="PROSITE" id="PS50850"/>
    </source>
</evidence>
<dbReference type="Gene3D" id="1.20.1250.20">
    <property type="entry name" value="MFS general substrate transporter like domains"/>
    <property type="match status" value="2"/>
</dbReference>
<gene>
    <name evidence="7" type="ORF">RY831_24280</name>
</gene>
<evidence type="ECO:0000256" key="2">
    <source>
        <dbReference type="ARBA" id="ARBA00022692"/>
    </source>
</evidence>
<reference evidence="7 8" key="1">
    <citation type="submission" date="2023-10" db="EMBL/GenBank/DDBJ databases">
        <title>Noviherbaspirillum sp. CPCC 100848 genome assembly.</title>
        <authorList>
            <person name="Li X.Y."/>
            <person name="Fang X.M."/>
        </authorList>
    </citation>
    <scope>NUCLEOTIDE SEQUENCE [LARGE SCALE GENOMIC DNA]</scope>
    <source>
        <strain evidence="7 8">CPCC 100848</strain>
    </source>
</reference>
<keyword evidence="8" id="KW-1185">Reference proteome</keyword>
<dbReference type="EMBL" id="JAWIIV010000028">
    <property type="protein sequence ID" value="MEC4722286.1"/>
    <property type="molecule type" value="Genomic_DNA"/>
</dbReference>
<evidence type="ECO:0000256" key="3">
    <source>
        <dbReference type="ARBA" id="ARBA00022989"/>
    </source>
</evidence>
<evidence type="ECO:0000313" key="8">
    <source>
        <dbReference type="Proteomes" id="UP001352263"/>
    </source>
</evidence>
<accession>A0ABU6JFP3</accession>
<dbReference type="Pfam" id="PF07690">
    <property type="entry name" value="MFS_1"/>
    <property type="match status" value="1"/>
</dbReference>
<organism evidence="7 8">
    <name type="scientific">Noviherbaspirillum album</name>
    <dbReference type="NCBI Taxonomy" id="3080276"/>
    <lineage>
        <taxon>Bacteria</taxon>
        <taxon>Pseudomonadati</taxon>
        <taxon>Pseudomonadota</taxon>
        <taxon>Betaproteobacteria</taxon>
        <taxon>Burkholderiales</taxon>
        <taxon>Oxalobacteraceae</taxon>
        <taxon>Noviherbaspirillum</taxon>
    </lineage>
</organism>
<protein>
    <submittedName>
        <fullName evidence="7">MFS transporter</fullName>
    </submittedName>
</protein>
<evidence type="ECO:0000256" key="1">
    <source>
        <dbReference type="ARBA" id="ARBA00004141"/>
    </source>
</evidence>
<proteinExistence type="predicted"/>
<feature type="transmembrane region" description="Helical" evidence="5">
    <location>
        <begin position="326"/>
        <end position="352"/>
    </location>
</feature>
<feature type="transmembrane region" description="Helical" evidence="5">
    <location>
        <begin position="242"/>
        <end position="261"/>
    </location>
</feature>
<feature type="transmembrane region" description="Helical" evidence="5">
    <location>
        <begin position="298"/>
        <end position="319"/>
    </location>
</feature>
<feature type="transmembrane region" description="Helical" evidence="5">
    <location>
        <begin position="78"/>
        <end position="96"/>
    </location>
</feature>